<proteinExistence type="predicted"/>
<keyword evidence="2" id="KW-1185">Reference proteome</keyword>
<protein>
    <submittedName>
        <fullName evidence="1">Uncharacterized protein</fullName>
    </submittedName>
</protein>
<reference evidence="1 2" key="1">
    <citation type="submission" date="2023-02" db="EMBL/GenBank/DDBJ databases">
        <title>LHISI_Scaffold_Assembly.</title>
        <authorList>
            <person name="Stuart O.P."/>
            <person name="Cleave R."/>
            <person name="Magrath M.J.L."/>
            <person name="Mikheyev A.S."/>
        </authorList>
    </citation>
    <scope>NUCLEOTIDE SEQUENCE [LARGE SCALE GENOMIC DNA]</scope>
    <source>
        <strain evidence="1">Daus_M_001</strain>
        <tissue evidence="1">Leg muscle</tissue>
    </source>
</reference>
<dbReference type="Proteomes" id="UP001159363">
    <property type="component" value="Chromosome 2"/>
</dbReference>
<evidence type="ECO:0000313" key="2">
    <source>
        <dbReference type="Proteomes" id="UP001159363"/>
    </source>
</evidence>
<evidence type="ECO:0000313" key="1">
    <source>
        <dbReference type="EMBL" id="KAJ8894135.1"/>
    </source>
</evidence>
<accession>A0ABQ9IBS9</accession>
<organism evidence="1 2">
    <name type="scientific">Dryococelus australis</name>
    <dbReference type="NCBI Taxonomy" id="614101"/>
    <lineage>
        <taxon>Eukaryota</taxon>
        <taxon>Metazoa</taxon>
        <taxon>Ecdysozoa</taxon>
        <taxon>Arthropoda</taxon>
        <taxon>Hexapoda</taxon>
        <taxon>Insecta</taxon>
        <taxon>Pterygota</taxon>
        <taxon>Neoptera</taxon>
        <taxon>Polyneoptera</taxon>
        <taxon>Phasmatodea</taxon>
        <taxon>Verophasmatodea</taxon>
        <taxon>Anareolatae</taxon>
        <taxon>Phasmatidae</taxon>
        <taxon>Eurycanthinae</taxon>
        <taxon>Dryococelus</taxon>
    </lineage>
</organism>
<sequence length="72" mass="8300">MDFVVRYWSKDKNEVVSSISESTAFPKKICAVCWLQNIEVASRAQDIVNHLQEYVKVATREKIKNQCLPVTI</sequence>
<gene>
    <name evidence="1" type="ORF">PR048_006745</name>
</gene>
<comment type="caution">
    <text evidence="1">The sequence shown here is derived from an EMBL/GenBank/DDBJ whole genome shotgun (WGS) entry which is preliminary data.</text>
</comment>
<name>A0ABQ9IBS9_9NEOP</name>
<dbReference type="EMBL" id="JARBHB010000002">
    <property type="protein sequence ID" value="KAJ8894135.1"/>
    <property type="molecule type" value="Genomic_DNA"/>
</dbReference>